<evidence type="ECO:0000256" key="1">
    <source>
        <dbReference type="SAM" id="MobiDB-lite"/>
    </source>
</evidence>
<feature type="region of interest" description="Disordered" evidence="1">
    <location>
        <begin position="225"/>
        <end position="246"/>
    </location>
</feature>
<comment type="caution">
    <text evidence="2">The sequence shown here is derived from an EMBL/GenBank/DDBJ whole genome shotgun (WGS) entry which is preliminary data.</text>
</comment>
<protein>
    <recommendedName>
        <fullName evidence="4">OB domain-containing protein</fullName>
    </recommendedName>
</protein>
<accession>A0ABS5ELY4</accession>
<dbReference type="InterPro" id="IPR004805">
    <property type="entry name" value="DnaE2/DnaE/PolC"/>
</dbReference>
<feature type="compositionally biased region" description="Basic and acidic residues" evidence="1">
    <location>
        <begin position="225"/>
        <end position="234"/>
    </location>
</feature>
<proteinExistence type="predicted"/>
<organism evidence="2 3">
    <name type="scientific">Neoroseomonas terrae</name>
    <dbReference type="NCBI Taxonomy" id="424799"/>
    <lineage>
        <taxon>Bacteria</taxon>
        <taxon>Pseudomonadati</taxon>
        <taxon>Pseudomonadota</taxon>
        <taxon>Alphaproteobacteria</taxon>
        <taxon>Acetobacterales</taxon>
        <taxon>Acetobacteraceae</taxon>
        <taxon>Neoroseomonas</taxon>
    </lineage>
</organism>
<dbReference type="CDD" id="cd04485">
    <property type="entry name" value="DnaE_OBF"/>
    <property type="match status" value="1"/>
</dbReference>
<gene>
    <name evidence="2" type="ORF">GXW78_20415</name>
</gene>
<evidence type="ECO:0000313" key="3">
    <source>
        <dbReference type="Proteomes" id="UP000698752"/>
    </source>
</evidence>
<evidence type="ECO:0000313" key="2">
    <source>
        <dbReference type="EMBL" id="MBR0652038.1"/>
    </source>
</evidence>
<name>A0ABS5ELY4_9PROT</name>
<sequence length="246" mass="27127">MRAGLDRRAIEALAGADAFAGLSLDRRQAGWQAAAVDVRLPTDLPLFGAAVEADNRPLIPEAEPQLPAMPEGEEIARDYGTTGLTLRSHPLALLRPVLAQLRCDDSRTLARFAQGRRVRVPGLTLMRQQPMTAKGVVFVTIEDEFGVANVVVYAHVSARDRTALLTSRLMLVEGRIEREDKHAEVPIVHLIASRLIDRSDLLDQLGTIDGQEDGMWAERMLGRADEVKRPEPGSRRVKMPGTRGFR</sequence>
<dbReference type="Proteomes" id="UP000698752">
    <property type="component" value="Unassembled WGS sequence"/>
</dbReference>
<dbReference type="PANTHER" id="PTHR32294">
    <property type="entry name" value="DNA POLYMERASE III SUBUNIT ALPHA"/>
    <property type="match status" value="1"/>
</dbReference>
<dbReference type="PANTHER" id="PTHR32294:SF4">
    <property type="entry name" value="ERROR-PRONE DNA POLYMERASE"/>
    <property type="match status" value="1"/>
</dbReference>
<evidence type="ECO:0008006" key="4">
    <source>
        <dbReference type="Google" id="ProtNLM"/>
    </source>
</evidence>
<reference evidence="3" key="1">
    <citation type="journal article" date="2021" name="Syst. Appl. Microbiol.">
        <title>Roseomonas hellenica sp. nov., isolated from roots of wild-growing Alkanna tinctoria.</title>
        <authorList>
            <person name="Rat A."/>
            <person name="Naranjo H.D."/>
            <person name="Lebbe L."/>
            <person name="Cnockaert M."/>
            <person name="Krigas N."/>
            <person name="Grigoriadou K."/>
            <person name="Maloupa E."/>
            <person name="Willems A."/>
        </authorList>
    </citation>
    <scope>NUCLEOTIDE SEQUENCE [LARGE SCALE GENOMIC DNA]</scope>
    <source>
        <strain evidence="3">LMG 31159</strain>
    </source>
</reference>
<dbReference type="EMBL" id="JAAEDI010000023">
    <property type="protein sequence ID" value="MBR0652038.1"/>
    <property type="molecule type" value="Genomic_DNA"/>
</dbReference>
<keyword evidence="3" id="KW-1185">Reference proteome</keyword>
<dbReference type="RefSeq" id="WP_211870757.1">
    <property type="nucleotide sequence ID" value="NZ_JAAEDI010000023.1"/>
</dbReference>